<dbReference type="Pfam" id="PF00018">
    <property type="entry name" value="SH3_1"/>
    <property type="match status" value="1"/>
</dbReference>
<dbReference type="GO" id="GO:0016787">
    <property type="term" value="F:hydrolase activity"/>
    <property type="evidence" value="ECO:0007669"/>
    <property type="project" value="UniProtKB-KW"/>
</dbReference>
<dbReference type="GO" id="GO:0051286">
    <property type="term" value="C:cell tip"/>
    <property type="evidence" value="ECO:0007669"/>
    <property type="project" value="TreeGrafter"/>
</dbReference>
<dbReference type="PROSITE" id="PS51757">
    <property type="entry name" value="TH1"/>
    <property type="match status" value="1"/>
</dbReference>
<dbReference type="GO" id="GO:0007015">
    <property type="term" value="P:actin filament organization"/>
    <property type="evidence" value="ECO:0007669"/>
    <property type="project" value="TreeGrafter"/>
</dbReference>
<dbReference type="STRING" id="1344418.A0A1D2VB51"/>
<evidence type="ECO:0000313" key="20">
    <source>
        <dbReference type="Proteomes" id="UP000095038"/>
    </source>
</evidence>
<feature type="region of interest" description="Disordered" evidence="15">
    <location>
        <begin position="1033"/>
        <end position="1109"/>
    </location>
</feature>
<proteinExistence type="inferred from homology"/>
<dbReference type="FunCoup" id="A0A1D2VB51">
    <property type="interactions" value="346"/>
</dbReference>
<feature type="region of interest" description="Disordered" evidence="15">
    <location>
        <begin position="971"/>
        <end position="1019"/>
    </location>
</feature>
<evidence type="ECO:0000256" key="8">
    <source>
        <dbReference type="ARBA" id="ARBA00022840"/>
    </source>
</evidence>
<dbReference type="GO" id="GO:0006887">
    <property type="term" value="P:exocytosis"/>
    <property type="evidence" value="ECO:0007669"/>
    <property type="project" value="UniProtKB-ARBA"/>
</dbReference>
<dbReference type="GO" id="GO:0016459">
    <property type="term" value="C:myosin complex"/>
    <property type="evidence" value="ECO:0007669"/>
    <property type="project" value="UniProtKB-KW"/>
</dbReference>
<evidence type="ECO:0000256" key="6">
    <source>
        <dbReference type="ARBA" id="ARBA00022741"/>
    </source>
</evidence>
<organism evidence="19 20">
    <name type="scientific">Ascoidea rubescens DSM 1968</name>
    <dbReference type="NCBI Taxonomy" id="1344418"/>
    <lineage>
        <taxon>Eukaryota</taxon>
        <taxon>Fungi</taxon>
        <taxon>Dikarya</taxon>
        <taxon>Ascomycota</taxon>
        <taxon>Saccharomycotina</taxon>
        <taxon>Saccharomycetes</taxon>
        <taxon>Ascoideaceae</taxon>
        <taxon>Ascoidea</taxon>
    </lineage>
</organism>
<feature type="compositionally biased region" description="Low complexity" evidence="15">
    <location>
        <begin position="1204"/>
        <end position="1218"/>
    </location>
</feature>
<dbReference type="GO" id="GO:0030479">
    <property type="term" value="C:actin cortical patch"/>
    <property type="evidence" value="ECO:0007669"/>
    <property type="project" value="UniProtKB-SubCell"/>
</dbReference>
<keyword evidence="10 14" id="KW-0505">Motor protein</keyword>
<keyword evidence="20" id="KW-1185">Reference proteome</keyword>
<dbReference type="GO" id="GO:0006897">
    <property type="term" value="P:endocytosis"/>
    <property type="evidence" value="ECO:0007669"/>
    <property type="project" value="TreeGrafter"/>
</dbReference>
<dbReference type="FunFam" id="1.10.10.820:FF:000001">
    <property type="entry name" value="Myosin heavy chain"/>
    <property type="match status" value="1"/>
</dbReference>
<evidence type="ECO:0000256" key="12">
    <source>
        <dbReference type="ARBA" id="ARBA00023212"/>
    </source>
</evidence>
<evidence type="ECO:0000256" key="9">
    <source>
        <dbReference type="ARBA" id="ARBA00023123"/>
    </source>
</evidence>
<dbReference type="PANTHER" id="PTHR13140">
    <property type="entry name" value="MYOSIN"/>
    <property type="match status" value="1"/>
</dbReference>
<evidence type="ECO:0000256" key="15">
    <source>
        <dbReference type="SAM" id="MobiDB-lite"/>
    </source>
</evidence>
<name>A0A1D2VB51_9ASCO</name>
<feature type="region of interest" description="Actin-binding" evidence="14">
    <location>
        <begin position="599"/>
        <end position="621"/>
    </location>
</feature>
<dbReference type="PRINTS" id="PR00193">
    <property type="entry name" value="MYOSINHEAVY"/>
</dbReference>
<dbReference type="SUPFAM" id="SSF50044">
    <property type="entry name" value="SH3-domain"/>
    <property type="match status" value="1"/>
</dbReference>
<dbReference type="GO" id="GO:0005886">
    <property type="term" value="C:plasma membrane"/>
    <property type="evidence" value="ECO:0007669"/>
    <property type="project" value="TreeGrafter"/>
</dbReference>
<feature type="compositionally biased region" description="Basic residues" evidence="15">
    <location>
        <begin position="1"/>
        <end position="11"/>
    </location>
</feature>
<dbReference type="GO" id="GO:0000146">
    <property type="term" value="F:microfilament motor activity"/>
    <property type="evidence" value="ECO:0007669"/>
    <property type="project" value="TreeGrafter"/>
</dbReference>
<evidence type="ECO:0000256" key="4">
    <source>
        <dbReference type="ARBA" id="ARBA00022490"/>
    </source>
</evidence>
<feature type="domain" description="Myosin motor" evidence="17">
    <location>
        <begin position="38"/>
        <end position="726"/>
    </location>
</feature>
<dbReference type="PANTHER" id="PTHR13140:SF837">
    <property type="entry name" value="MYOSIN-3-RELATED"/>
    <property type="match status" value="1"/>
</dbReference>
<dbReference type="FunFam" id="1.20.58.530:FF:000007">
    <property type="entry name" value="Myosin IE"/>
    <property type="match status" value="1"/>
</dbReference>
<evidence type="ECO:0000259" key="17">
    <source>
        <dbReference type="PROSITE" id="PS51456"/>
    </source>
</evidence>
<comment type="subcellular location">
    <subcellularLocation>
        <location evidence="1">Cytoplasm</location>
        <location evidence="1">Cytoskeleton</location>
        <location evidence="1">Actin patch</location>
    </subcellularLocation>
</comment>
<evidence type="ECO:0000256" key="3">
    <source>
        <dbReference type="ARBA" id="ARBA00022443"/>
    </source>
</evidence>
<keyword evidence="8 14" id="KW-0067">ATP-binding</keyword>
<dbReference type="InterPro" id="IPR035535">
    <property type="entry name" value="Fungal_myosin-I_SH3"/>
</dbReference>
<feature type="compositionally biased region" description="Polar residues" evidence="15">
    <location>
        <begin position="1191"/>
        <end position="1203"/>
    </location>
</feature>
<reference evidence="20" key="1">
    <citation type="submission" date="2016-05" db="EMBL/GenBank/DDBJ databases">
        <title>Comparative genomics of biotechnologically important yeasts.</title>
        <authorList>
            <consortium name="DOE Joint Genome Institute"/>
            <person name="Riley R."/>
            <person name="Haridas S."/>
            <person name="Wolfe K.H."/>
            <person name="Lopes M.R."/>
            <person name="Hittinger C.T."/>
            <person name="Goker M."/>
            <person name="Salamov A."/>
            <person name="Wisecaver J."/>
            <person name="Long T.M."/>
            <person name="Aerts A.L."/>
            <person name="Barry K."/>
            <person name="Choi C."/>
            <person name="Clum A."/>
            <person name="Coughlan A.Y."/>
            <person name="Deshpande S."/>
            <person name="Douglass A.P."/>
            <person name="Hanson S.J."/>
            <person name="Klenk H.-P."/>
            <person name="Labutti K."/>
            <person name="Lapidus A."/>
            <person name="Lindquist E."/>
            <person name="Lipzen A."/>
            <person name="Meier-Kolthoff J.P."/>
            <person name="Ohm R.A."/>
            <person name="Otillar R.P."/>
            <person name="Pangilinan J."/>
            <person name="Peng Y."/>
            <person name="Rokas A."/>
            <person name="Rosa C.A."/>
            <person name="Scheuner C."/>
            <person name="Sibirny A.A."/>
            <person name="Slot J.C."/>
            <person name="Stielow J.B."/>
            <person name="Sun H."/>
            <person name="Kurtzman C.P."/>
            <person name="Blackwell M."/>
            <person name="Grigoriev I.V."/>
            <person name="Jeffries T.W."/>
        </authorList>
    </citation>
    <scope>NUCLEOTIDE SEQUENCE [LARGE SCALE GENOMIC DNA]</scope>
    <source>
        <strain evidence="20">DSM 1968</strain>
    </source>
</reference>
<keyword evidence="7" id="KW-0378">Hydrolase</keyword>
<dbReference type="InterPro" id="IPR036072">
    <property type="entry name" value="MYSc_Myo1"/>
</dbReference>
<dbReference type="EMBL" id="KV454490">
    <property type="protein sequence ID" value="ODV58693.1"/>
    <property type="molecule type" value="Genomic_DNA"/>
</dbReference>
<evidence type="ECO:0000256" key="2">
    <source>
        <dbReference type="ARBA" id="ARBA00008314"/>
    </source>
</evidence>
<dbReference type="InterPro" id="IPR027417">
    <property type="entry name" value="P-loop_NTPase"/>
</dbReference>
<dbReference type="AlphaFoldDB" id="A0A1D2VB51"/>
<dbReference type="SUPFAM" id="SSF52540">
    <property type="entry name" value="P-loop containing nucleoside triphosphate hydrolases"/>
    <property type="match status" value="1"/>
</dbReference>
<keyword evidence="9 14" id="KW-0518">Myosin</keyword>
<feature type="region of interest" description="Disordered" evidence="15">
    <location>
        <begin position="1"/>
        <end position="21"/>
    </location>
</feature>
<dbReference type="InterPro" id="IPR010926">
    <property type="entry name" value="Myosin_TH1"/>
</dbReference>
<dbReference type="Gene3D" id="1.20.58.530">
    <property type="match status" value="1"/>
</dbReference>
<dbReference type="InterPro" id="IPR001452">
    <property type="entry name" value="SH3_domain"/>
</dbReference>
<evidence type="ECO:0000256" key="1">
    <source>
        <dbReference type="ARBA" id="ARBA00004134"/>
    </source>
</evidence>
<dbReference type="Proteomes" id="UP000095038">
    <property type="component" value="Unassembled WGS sequence"/>
</dbReference>
<dbReference type="GO" id="GO:0007121">
    <property type="term" value="P:bipolar cellular bud site selection"/>
    <property type="evidence" value="ECO:0007669"/>
    <property type="project" value="UniProtKB-ARBA"/>
</dbReference>
<sequence length="1245" mass="141115">MGLNRRNKKKTQGLFSSNNQKSKPIKKATYFDSKKKEVGVSDLTLLSTITDEAINENLNKRFLNNFIYTFIGDVLISINPFKDLGIYTNETIDSYRNKNRLEAPPHIFSIAESMVYNMKFYNQNQACIISGESGAGKTEAAKQIMQYIAAVSGSPSNQNLNPNNPNNSIQKIKEMVLATNPLLESFGCAKTLRNDNSSRHGKYLEINFNTAFQPISASITNYLLEKQRVVQQINNERNFHIFYQFTKSCSEEYRKLFGVQQPDQYYYTKTLISVDSVDDQNDYNQTLLAMQTIGLNKQEQDQIFRSLAAILWIGNITFIENNDGNAAVADSSVTQFVAYLLNVDDQVLTKAVTERIMETNHGMRRGSIYHVPLNIVQATAVRDALAKGIYNNLFEWIVQRVNKSLHTLNQPTHRSIGILDIYGFEIFQNNSFEQLCINYVNEKLQQIFIQLTLKAEQEEYVNEKIKWTPIDYFNNQIVCDLIESKRPPGVFAALNDACATAHADSNAADQSFAQRLNMVAQNKHFELRSGKFIVKHYAGDVTYSINQMTDKNKDQMLKDLLNLLQSSTDPFWNVLFPQSQNTDSKRRPPTAGDKIKVSANLLAETLSKATPSYIRTIKPNQNRAPLEYTEKQVLHQIKYLGLKENVRIRRAGFAYRTTFENFAEQFYLLSSKCSYAGEYIWNGDSRSACIQILNDSAVTSDDFQMGVTKIFIKKPETLFALEHLKDSYWENMAKRIQRAIRRYLKQKIDACIVLQRKWREVRKGGNQYEQLRNYGNSLLQSRKSRRRMSLLGSREFLGDYLGFNDYTGGIGKFIKNQIGISDKVIFSMKGEILHRKFGRSAQRLPRYIVITESAFYLIVASMIDNNLTHTIETSIRISDIARVSLTNLQDDWIALILNSSPIPDPIVNCVFKTELITHLKKLNPSLEIKIDTAIEYHKKPKKMNKILGVIDSQAPEYGDIYKSSKIMVQEGISGKTPQKEKPKKKPSELINGNFIQPHKTRKVPPAPPAGNGFLNQKKNNIPAAPQVDIRPIQNNQNSRAPPINNGLNNLNSMGIPLPPVKRKQVPPRPMRPAKPAQRPIPKTKKAAPKPPTRKNVSSAVPPPPPLPAVLEPKYPTYKAAYEFKGSSASEMPLQVGDVIYFTKTEQNGWWLVKSLDETKEGWVPAAYLVQCDPPSSLQFSSASTVNSIPQAPSLQQQTNDTPVTSYNSSSNTQSTNSNPLANSLEEALKKRRNSSSSEEKDDDDW</sequence>
<dbReference type="GeneID" id="30964521"/>
<dbReference type="GO" id="GO:2000601">
    <property type="term" value="P:positive regulation of Arp2/3 complex-mediated actin nucleation"/>
    <property type="evidence" value="ECO:0007669"/>
    <property type="project" value="UniProtKB-ARBA"/>
</dbReference>
<evidence type="ECO:0000256" key="10">
    <source>
        <dbReference type="ARBA" id="ARBA00023175"/>
    </source>
</evidence>
<dbReference type="GO" id="GO:0061709">
    <property type="term" value="P:reticulophagy"/>
    <property type="evidence" value="ECO:0007669"/>
    <property type="project" value="UniProtKB-ARBA"/>
</dbReference>
<dbReference type="CDD" id="cd01378">
    <property type="entry name" value="MYSc_Myo1"/>
    <property type="match status" value="1"/>
</dbReference>
<dbReference type="InterPro" id="IPR036961">
    <property type="entry name" value="Kinesin_motor_dom_sf"/>
</dbReference>
<dbReference type="Pfam" id="PF00063">
    <property type="entry name" value="Myosin_head"/>
    <property type="match status" value="1"/>
</dbReference>
<dbReference type="Gene3D" id="3.40.850.10">
    <property type="entry name" value="Kinesin motor domain"/>
    <property type="match status" value="1"/>
</dbReference>
<dbReference type="SMART" id="SM00242">
    <property type="entry name" value="MYSc"/>
    <property type="match status" value="1"/>
</dbReference>
<dbReference type="GO" id="GO:0006970">
    <property type="term" value="P:response to osmotic stress"/>
    <property type="evidence" value="ECO:0007669"/>
    <property type="project" value="UniProtKB-ARBA"/>
</dbReference>
<gene>
    <name evidence="19" type="ORF">ASCRUDRAFT_38819</name>
</gene>
<keyword evidence="4" id="KW-0963">Cytoplasm</keyword>
<keyword evidence="12" id="KW-0206">Cytoskeleton</keyword>
<accession>A0A1D2VB51</accession>
<feature type="region of interest" description="Disordered" evidence="15">
    <location>
        <begin position="1191"/>
        <end position="1245"/>
    </location>
</feature>
<dbReference type="Gene3D" id="1.20.5.4820">
    <property type="match status" value="1"/>
</dbReference>
<keyword evidence="6 14" id="KW-0547">Nucleotide-binding</keyword>
<dbReference type="Gene3D" id="1.10.10.820">
    <property type="match status" value="1"/>
</dbReference>
<protein>
    <submittedName>
        <fullName evidence="19">Myosin-like protein</fullName>
    </submittedName>
</protein>
<dbReference type="FunFam" id="1.20.120.720:FF:000015">
    <property type="entry name" value="Myosin I"/>
    <property type="match status" value="1"/>
</dbReference>
<comment type="similarity">
    <text evidence="2 14">Belongs to the TRAFAC class myosin-kinesin ATPase superfamily. Myosin family.</text>
</comment>
<feature type="domain" description="SH3" evidence="16">
    <location>
        <begin position="1112"/>
        <end position="1173"/>
    </location>
</feature>
<dbReference type="Gene3D" id="1.20.120.720">
    <property type="entry name" value="Myosin VI head, motor domain, U50 subdomain"/>
    <property type="match status" value="1"/>
</dbReference>
<dbReference type="InterPro" id="IPR001609">
    <property type="entry name" value="Myosin_head_motor_dom-like"/>
</dbReference>
<keyword evidence="5" id="KW-0677">Repeat</keyword>
<dbReference type="InParanoid" id="A0A1D2VB51"/>
<dbReference type="GO" id="GO:0051666">
    <property type="term" value="P:actin cortical patch localization"/>
    <property type="evidence" value="ECO:0007669"/>
    <property type="project" value="TreeGrafter"/>
</dbReference>
<evidence type="ECO:0000256" key="5">
    <source>
        <dbReference type="ARBA" id="ARBA00022737"/>
    </source>
</evidence>
<feature type="domain" description="TH1" evidence="18">
    <location>
        <begin position="785"/>
        <end position="974"/>
    </location>
</feature>
<dbReference type="Gene3D" id="2.30.30.40">
    <property type="entry name" value="SH3 Domains"/>
    <property type="match status" value="1"/>
</dbReference>
<dbReference type="SMART" id="SM00326">
    <property type="entry name" value="SH3"/>
    <property type="match status" value="1"/>
</dbReference>
<evidence type="ECO:0000313" key="19">
    <source>
        <dbReference type="EMBL" id="ODV58693.1"/>
    </source>
</evidence>
<dbReference type="InterPro" id="IPR036028">
    <property type="entry name" value="SH3-like_dom_sf"/>
</dbReference>
<keyword evidence="3 13" id="KW-0728">SH3 domain</keyword>
<dbReference type="RefSeq" id="XP_020045000.1">
    <property type="nucleotide sequence ID" value="XM_020190885.1"/>
</dbReference>
<dbReference type="GO" id="GO:0005524">
    <property type="term" value="F:ATP binding"/>
    <property type="evidence" value="ECO:0007669"/>
    <property type="project" value="UniProtKB-UniRule"/>
</dbReference>
<feature type="binding site" evidence="14">
    <location>
        <begin position="131"/>
        <end position="138"/>
    </location>
    <ligand>
        <name>ATP</name>
        <dbReference type="ChEBI" id="CHEBI:30616"/>
    </ligand>
</feature>
<evidence type="ECO:0000259" key="18">
    <source>
        <dbReference type="PROSITE" id="PS51757"/>
    </source>
</evidence>
<feature type="compositionally biased region" description="Polar residues" evidence="15">
    <location>
        <begin position="1033"/>
        <end position="1052"/>
    </location>
</feature>
<dbReference type="Pfam" id="PF06017">
    <property type="entry name" value="Myosin_TH1"/>
    <property type="match status" value="1"/>
</dbReference>
<evidence type="ECO:0000259" key="16">
    <source>
        <dbReference type="PROSITE" id="PS50002"/>
    </source>
</evidence>
<evidence type="ECO:0000256" key="13">
    <source>
        <dbReference type="PROSITE-ProRule" id="PRU00192"/>
    </source>
</evidence>
<dbReference type="GO" id="GO:0031505">
    <property type="term" value="P:fungal-type cell wall organization"/>
    <property type="evidence" value="ECO:0007669"/>
    <property type="project" value="UniProtKB-ARBA"/>
</dbReference>
<dbReference type="CDD" id="cd11858">
    <property type="entry name" value="SH3_Myosin-I_fungi"/>
    <property type="match status" value="1"/>
</dbReference>
<dbReference type="PROSITE" id="PS50002">
    <property type="entry name" value="SH3"/>
    <property type="match status" value="1"/>
</dbReference>
<keyword evidence="11 14" id="KW-0009">Actin-binding</keyword>
<dbReference type="PROSITE" id="PS51456">
    <property type="entry name" value="MYOSIN_MOTOR"/>
    <property type="match status" value="1"/>
</dbReference>
<dbReference type="OrthoDB" id="6108017at2759"/>
<evidence type="ECO:0000256" key="11">
    <source>
        <dbReference type="ARBA" id="ARBA00023203"/>
    </source>
</evidence>
<dbReference type="GO" id="GO:0051015">
    <property type="term" value="F:actin filament binding"/>
    <property type="evidence" value="ECO:0007669"/>
    <property type="project" value="TreeGrafter"/>
</dbReference>
<evidence type="ECO:0000256" key="14">
    <source>
        <dbReference type="PROSITE-ProRule" id="PRU00782"/>
    </source>
</evidence>
<evidence type="ECO:0000256" key="7">
    <source>
        <dbReference type="ARBA" id="ARBA00022801"/>
    </source>
</evidence>